<evidence type="ECO:0000313" key="3">
    <source>
        <dbReference type="EMBL" id="MDC0741889.1"/>
    </source>
</evidence>
<feature type="transmembrane region" description="Helical" evidence="2">
    <location>
        <begin position="85"/>
        <end position="102"/>
    </location>
</feature>
<evidence type="ECO:0000313" key="4">
    <source>
        <dbReference type="Proteomes" id="UP001221411"/>
    </source>
</evidence>
<dbReference type="Gene3D" id="1.25.40.10">
    <property type="entry name" value="Tetratricopeptide repeat domain"/>
    <property type="match status" value="1"/>
</dbReference>
<reference evidence="3 4" key="1">
    <citation type="submission" date="2022-11" db="EMBL/GenBank/DDBJ databases">
        <title>Minimal conservation of predation-associated metabolite biosynthetic gene clusters underscores biosynthetic potential of Myxococcota including descriptions for ten novel species: Archangium lansinium sp. nov., Myxococcus landrumus sp. nov., Nannocystis bai.</title>
        <authorList>
            <person name="Ahearne A."/>
            <person name="Stevens C."/>
            <person name="Dowd S."/>
        </authorList>
    </citation>
    <scope>NUCLEOTIDE SEQUENCE [LARGE SCALE GENOMIC DNA]</scope>
    <source>
        <strain evidence="3 4">RJM3</strain>
    </source>
</reference>
<feature type="region of interest" description="Disordered" evidence="1">
    <location>
        <begin position="1"/>
        <end position="34"/>
    </location>
</feature>
<sequence length="331" mass="36307">MKTSDKPKSNTQEKPKTADMPKAAAKPASAKDAREALIASARDKQAAQPDPLQMLEPKKLAVRIGIPLAIVWIIAIFISGWISKVVALVVTIAVAALVVWVLRYAKRSRAVANLVRGADTPEARKEAIEKLESEFGKDDPAAVFARAQLELQEDPKKALATLESIKLDRVMPPVADEARAQRAMIHLVLGETEAAKGLVDKIDLGRHKDAKSRATIAAIVGEAWARGGQAKKAVELLDTLDPNDATFAEIKPQLLRSRAFAYAWTNDTKRMKQILRQLSAINPQYLASFITKKKIPGGVSPKGVHPLLEKEAFEMISKSGMIPRKMEYRRS</sequence>
<dbReference type="InterPro" id="IPR011990">
    <property type="entry name" value="TPR-like_helical_dom_sf"/>
</dbReference>
<feature type="compositionally biased region" description="Basic and acidic residues" evidence="1">
    <location>
        <begin position="1"/>
        <end position="19"/>
    </location>
</feature>
<dbReference type="RefSeq" id="WP_271917218.1">
    <property type="nucleotide sequence ID" value="NZ_JAQNDO010000001.1"/>
</dbReference>
<accession>A0ABT5EJB1</accession>
<keyword evidence="2" id="KW-0812">Transmembrane</keyword>
<dbReference type="EMBL" id="JAQNDO010000001">
    <property type="protein sequence ID" value="MDC0741889.1"/>
    <property type="molecule type" value="Genomic_DNA"/>
</dbReference>
<name>A0ABT5EJB1_9BACT</name>
<proteinExistence type="predicted"/>
<keyword evidence="2" id="KW-0472">Membrane</keyword>
<organism evidence="3 4">
    <name type="scientific">Polyangium mundeleinium</name>
    <dbReference type="NCBI Taxonomy" id="2995306"/>
    <lineage>
        <taxon>Bacteria</taxon>
        <taxon>Pseudomonadati</taxon>
        <taxon>Myxococcota</taxon>
        <taxon>Polyangia</taxon>
        <taxon>Polyangiales</taxon>
        <taxon>Polyangiaceae</taxon>
        <taxon>Polyangium</taxon>
    </lineage>
</organism>
<feature type="transmembrane region" description="Helical" evidence="2">
    <location>
        <begin position="60"/>
        <end position="79"/>
    </location>
</feature>
<comment type="caution">
    <text evidence="3">The sequence shown here is derived from an EMBL/GenBank/DDBJ whole genome shotgun (WGS) entry which is preliminary data.</text>
</comment>
<dbReference type="Proteomes" id="UP001221411">
    <property type="component" value="Unassembled WGS sequence"/>
</dbReference>
<evidence type="ECO:0000256" key="2">
    <source>
        <dbReference type="SAM" id="Phobius"/>
    </source>
</evidence>
<gene>
    <name evidence="3" type="ORF">POL67_11065</name>
</gene>
<keyword evidence="4" id="KW-1185">Reference proteome</keyword>
<evidence type="ECO:0000256" key="1">
    <source>
        <dbReference type="SAM" id="MobiDB-lite"/>
    </source>
</evidence>
<protein>
    <recommendedName>
        <fullName evidence="5">HEAT repeat domain-containing protein</fullName>
    </recommendedName>
</protein>
<keyword evidence="2" id="KW-1133">Transmembrane helix</keyword>
<evidence type="ECO:0008006" key="5">
    <source>
        <dbReference type="Google" id="ProtNLM"/>
    </source>
</evidence>